<organism evidence="1 2">
    <name type="scientific">Citrobacter freundii</name>
    <dbReference type="NCBI Taxonomy" id="546"/>
    <lineage>
        <taxon>Bacteria</taxon>
        <taxon>Pseudomonadati</taxon>
        <taxon>Pseudomonadota</taxon>
        <taxon>Gammaproteobacteria</taxon>
        <taxon>Enterobacterales</taxon>
        <taxon>Enterobacteriaceae</taxon>
        <taxon>Citrobacter</taxon>
        <taxon>Citrobacter freundii complex</taxon>
    </lineage>
</organism>
<name>A0A133LNK4_CITFR</name>
<dbReference type="EMBL" id="CBWP010000044">
    <property type="protein sequence ID" value="CDL38687.1"/>
    <property type="molecule type" value="Genomic_DNA"/>
</dbReference>
<dbReference type="AlphaFoldDB" id="A0A133LNK4"/>
<evidence type="ECO:0000313" key="1">
    <source>
        <dbReference type="EMBL" id="CDL38687.1"/>
    </source>
</evidence>
<comment type="caution">
    <text evidence="1">The sequence shown here is derived from an EMBL/GenBank/DDBJ whole genome shotgun (WGS) entry which is preliminary data.</text>
</comment>
<proteinExistence type="predicted"/>
<dbReference type="Proteomes" id="UP000019194">
    <property type="component" value="Unassembled WGS sequence"/>
</dbReference>
<protein>
    <submittedName>
        <fullName evidence="1">Uncharacterized protein</fullName>
    </submittedName>
</protein>
<evidence type="ECO:0000313" key="2">
    <source>
        <dbReference type="Proteomes" id="UP000019194"/>
    </source>
</evidence>
<sequence>MEQTCEEPLNVILGQLMKRKVNYSDSDYHYSKEKLKQNVLRMMT</sequence>
<accession>A0A133LNK4</accession>
<reference evidence="1 2" key="1">
    <citation type="submission" date="2013-10" db="EMBL/GenBank/DDBJ databases">
        <title>Antibiotic resistance diversity of beta-lactamase producers in the General Hospital Vienna.</title>
        <authorList>
            <person name="Barisic I."/>
            <person name="Mitteregger D."/>
            <person name="Hirschl A.M."/>
            <person name="Noehammer C."/>
            <person name="Wiesinger-Mayr H."/>
        </authorList>
    </citation>
    <scope>NUCLEOTIDE SEQUENCE [LARGE SCALE GENOMIC DNA]</scope>
    <source>
        <strain evidence="1 2">ISC11</strain>
    </source>
</reference>